<dbReference type="EMBL" id="QHCT01000001">
    <property type="protein sequence ID" value="RHX92698.1"/>
    <property type="molecule type" value="Genomic_DNA"/>
</dbReference>
<gene>
    <name evidence="1" type="ORF">DLM75_05855</name>
</gene>
<accession>A0A396ZGU1</accession>
<sequence length="247" mass="27989">MKIKFCIVLPFYLFVFLSNCKIDQRLSEDKTHRTILASADATCKVASVEPLYSFLFGLAPVFRKPEPSVPAGQTLRITEFTNWKDYAVTLVGGWAITLVRRTRTIEFCDENLFASSWNPERQSVDQTLYQMAVTGKVVLFLKSGESFSQVRILGFDESSIEVETVVPDPNGGFTDRAILRDGSTIDGKQIGQDDKEVQMENLEGRKITIQKANLHKIDMRVPKTIKEKRNLLKVDISKIAFEDSTKR</sequence>
<name>A0A396ZGU1_9LEPT</name>
<dbReference type="RefSeq" id="WP_118967529.1">
    <property type="nucleotide sequence ID" value="NZ_QHCT01000001.1"/>
</dbReference>
<reference evidence="2" key="1">
    <citation type="submission" date="2018-05" db="EMBL/GenBank/DDBJ databases">
        <title>Leptospira yasudae sp. nov. and Leptospira stimsonii sp. nov., two pathogenic species of the genus Leptospira isolated from environmental sources.</title>
        <authorList>
            <person name="Casanovas-Massana A."/>
            <person name="Hamond C."/>
            <person name="Santos L.A."/>
            <person name="Hacker K.P."/>
            <person name="Balassiano I."/>
            <person name="Medeiros M.A."/>
            <person name="Reis M.G."/>
            <person name="Ko A.I."/>
            <person name="Wunder E.A."/>
        </authorList>
    </citation>
    <scope>NUCLEOTIDE SEQUENCE [LARGE SCALE GENOMIC DNA]</scope>
    <source>
        <strain evidence="2">Yale</strain>
    </source>
</reference>
<protein>
    <submittedName>
        <fullName evidence="1">Uncharacterized protein</fullName>
    </submittedName>
</protein>
<dbReference type="OrthoDB" id="345811at2"/>
<evidence type="ECO:0000313" key="1">
    <source>
        <dbReference type="EMBL" id="RHX92698.1"/>
    </source>
</evidence>
<proteinExistence type="predicted"/>
<organism evidence="1 2">
    <name type="scientific">Leptospira stimsonii</name>
    <dbReference type="NCBI Taxonomy" id="2202203"/>
    <lineage>
        <taxon>Bacteria</taxon>
        <taxon>Pseudomonadati</taxon>
        <taxon>Spirochaetota</taxon>
        <taxon>Spirochaetia</taxon>
        <taxon>Leptospirales</taxon>
        <taxon>Leptospiraceae</taxon>
        <taxon>Leptospira</taxon>
    </lineage>
</organism>
<dbReference type="NCBIfam" id="NF047624">
    <property type="entry name" value="LIC_13076_fam"/>
    <property type="match status" value="1"/>
</dbReference>
<comment type="caution">
    <text evidence="1">The sequence shown here is derived from an EMBL/GenBank/DDBJ whole genome shotgun (WGS) entry which is preliminary data.</text>
</comment>
<evidence type="ECO:0000313" key="2">
    <source>
        <dbReference type="Proteomes" id="UP000265798"/>
    </source>
</evidence>
<dbReference type="AlphaFoldDB" id="A0A396ZGU1"/>
<dbReference type="Proteomes" id="UP000265798">
    <property type="component" value="Unassembled WGS sequence"/>
</dbReference>